<evidence type="ECO:0000313" key="2">
    <source>
        <dbReference type="EMBL" id="MFC5382420.1"/>
    </source>
</evidence>
<keyword evidence="3" id="KW-1185">Reference proteome</keyword>
<feature type="domain" description="N-acetyltransferase" evidence="1">
    <location>
        <begin position="17"/>
        <end position="163"/>
    </location>
</feature>
<comment type="caution">
    <text evidence="2">The sequence shown here is derived from an EMBL/GenBank/DDBJ whole genome shotgun (WGS) entry which is preliminary data.</text>
</comment>
<dbReference type="Proteomes" id="UP001596122">
    <property type="component" value="Unassembled WGS sequence"/>
</dbReference>
<proteinExistence type="predicted"/>
<dbReference type="EMBL" id="JBHSLD010000026">
    <property type="protein sequence ID" value="MFC5382420.1"/>
    <property type="molecule type" value="Genomic_DNA"/>
</dbReference>
<sequence length="163" mass="18132">MAQSPTPTDTPVVTASAPWHALDPRVAYEVLRLRVDVFVVEQQCPYPELDGRDIEPRTEHRWVHPEGAPDDVLAYLRVLDDTTGEGPRVARVGRVVTAPRARGRRLADRLVADVVTELGADSDVVLDAQSHLAGWYARHGFVRDGDDFVEDGIPHTPMRRPRG</sequence>
<dbReference type="Gene3D" id="3.40.630.30">
    <property type="match status" value="1"/>
</dbReference>
<gene>
    <name evidence="2" type="ORF">ACFPJ6_16765</name>
</gene>
<evidence type="ECO:0000259" key="1">
    <source>
        <dbReference type="PROSITE" id="PS51186"/>
    </source>
</evidence>
<dbReference type="InterPro" id="IPR016181">
    <property type="entry name" value="Acyl_CoA_acyltransferase"/>
</dbReference>
<protein>
    <submittedName>
        <fullName evidence="2">GNAT family N-acetyltransferase</fullName>
    </submittedName>
</protein>
<organism evidence="2 3">
    <name type="scientific">Aquipuribacter nitratireducens</name>
    <dbReference type="NCBI Taxonomy" id="650104"/>
    <lineage>
        <taxon>Bacteria</taxon>
        <taxon>Bacillati</taxon>
        <taxon>Actinomycetota</taxon>
        <taxon>Actinomycetes</taxon>
        <taxon>Micrococcales</taxon>
        <taxon>Intrasporangiaceae</taxon>
        <taxon>Aquipuribacter</taxon>
    </lineage>
</organism>
<name>A0ABW0GR07_9MICO</name>
<accession>A0ABW0GR07</accession>
<dbReference type="InterPro" id="IPR000182">
    <property type="entry name" value="GNAT_dom"/>
</dbReference>
<dbReference type="Pfam" id="PF13673">
    <property type="entry name" value="Acetyltransf_10"/>
    <property type="match status" value="1"/>
</dbReference>
<evidence type="ECO:0000313" key="3">
    <source>
        <dbReference type="Proteomes" id="UP001596122"/>
    </source>
</evidence>
<dbReference type="SUPFAM" id="SSF55729">
    <property type="entry name" value="Acyl-CoA N-acyltransferases (Nat)"/>
    <property type="match status" value="1"/>
</dbReference>
<dbReference type="PROSITE" id="PS51186">
    <property type="entry name" value="GNAT"/>
    <property type="match status" value="1"/>
</dbReference>
<reference evidence="3" key="1">
    <citation type="journal article" date="2019" name="Int. J. Syst. Evol. Microbiol.">
        <title>The Global Catalogue of Microorganisms (GCM) 10K type strain sequencing project: providing services to taxonomists for standard genome sequencing and annotation.</title>
        <authorList>
            <consortium name="The Broad Institute Genomics Platform"/>
            <consortium name="The Broad Institute Genome Sequencing Center for Infectious Disease"/>
            <person name="Wu L."/>
            <person name="Ma J."/>
        </authorList>
    </citation>
    <scope>NUCLEOTIDE SEQUENCE [LARGE SCALE GENOMIC DNA]</scope>
    <source>
        <strain evidence="3">CCUG 43114</strain>
    </source>
</reference>
<dbReference type="RefSeq" id="WP_340271664.1">
    <property type="nucleotide sequence ID" value="NZ_JBBEOG010000013.1"/>
</dbReference>